<keyword evidence="2" id="KW-0472">Membrane</keyword>
<accession>A0A5E4QYT2</accession>
<feature type="transmembrane region" description="Helical" evidence="2">
    <location>
        <begin position="52"/>
        <end position="69"/>
    </location>
</feature>
<evidence type="ECO:0000313" key="4">
    <source>
        <dbReference type="Proteomes" id="UP000324832"/>
    </source>
</evidence>
<feature type="compositionally biased region" description="Polar residues" evidence="1">
    <location>
        <begin position="105"/>
        <end position="114"/>
    </location>
</feature>
<dbReference type="EMBL" id="FZQP02006055">
    <property type="protein sequence ID" value="VVD02386.1"/>
    <property type="molecule type" value="Genomic_DNA"/>
</dbReference>
<keyword evidence="2" id="KW-1133">Transmembrane helix</keyword>
<proteinExistence type="predicted"/>
<evidence type="ECO:0000256" key="2">
    <source>
        <dbReference type="SAM" id="Phobius"/>
    </source>
</evidence>
<name>A0A5E4QYT2_9NEOP</name>
<gene>
    <name evidence="3" type="ORF">LSINAPIS_LOCUS12615</name>
</gene>
<organism evidence="3 4">
    <name type="scientific">Leptidea sinapis</name>
    <dbReference type="NCBI Taxonomy" id="189913"/>
    <lineage>
        <taxon>Eukaryota</taxon>
        <taxon>Metazoa</taxon>
        <taxon>Ecdysozoa</taxon>
        <taxon>Arthropoda</taxon>
        <taxon>Hexapoda</taxon>
        <taxon>Insecta</taxon>
        <taxon>Pterygota</taxon>
        <taxon>Neoptera</taxon>
        <taxon>Endopterygota</taxon>
        <taxon>Lepidoptera</taxon>
        <taxon>Glossata</taxon>
        <taxon>Ditrysia</taxon>
        <taxon>Papilionoidea</taxon>
        <taxon>Pieridae</taxon>
        <taxon>Dismorphiinae</taxon>
        <taxon>Leptidea</taxon>
    </lineage>
</organism>
<evidence type="ECO:0000313" key="3">
    <source>
        <dbReference type="EMBL" id="VVD02386.1"/>
    </source>
</evidence>
<keyword evidence="4" id="KW-1185">Reference proteome</keyword>
<sequence length="114" mass="12426">MKLSFMTAERMPFQVSLFSSSSVQIDSSAILTTGGGFDMERTSTNCCFLMDLTAAFIMLYALLLLFMFVPMRDFSASPRPARPSPRSSRDPRSSEVVAPQGRPASPSTTSPFVG</sequence>
<feature type="region of interest" description="Disordered" evidence="1">
    <location>
        <begin position="76"/>
        <end position="114"/>
    </location>
</feature>
<protein>
    <submittedName>
        <fullName evidence="3">Uncharacterized protein</fullName>
    </submittedName>
</protein>
<keyword evidence="2" id="KW-0812">Transmembrane</keyword>
<dbReference type="Proteomes" id="UP000324832">
    <property type="component" value="Unassembled WGS sequence"/>
</dbReference>
<reference evidence="3 4" key="1">
    <citation type="submission" date="2017-07" db="EMBL/GenBank/DDBJ databases">
        <authorList>
            <person name="Talla V."/>
            <person name="Backstrom N."/>
        </authorList>
    </citation>
    <scope>NUCLEOTIDE SEQUENCE [LARGE SCALE GENOMIC DNA]</scope>
</reference>
<dbReference type="AlphaFoldDB" id="A0A5E4QYT2"/>
<evidence type="ECO:0000256" key="1">
    <source>
        <dbReference type="SAM" id="MobiDB-lite"/>
    </source>
</evidence>